<dbReference type="EMBL" id="VWOJ01000001">
    <property type="protein sequence ID" value="KAA5804701.1"/>
    <property type="molecule type" value="Genomic_DNA"/>
</dbReference>
<feature type="transmembrane region" description="Helical" evidence="5">
    <location>
        <begin position="250"/>
        <end position="275"/>
    </location>
</feature>
<keyword evidence="8" id="KW-1185">Reference proteome</keyword>
<keyword evidence="7" id="KW-0436">Ligase</keyword>
<dbReference type="AlphaFoldDB" id="A0A5M6ZQZ3"/>
<feature type="transmembrane region" description="Helical" evidence="5">
    <location>
        <begin position="179"/>
        <end position="198"/>
    </location>
</feature>
<evidence type="ECO:0000256" key="5">
    <source>
        <dbReference type="SAM" id="Phobius"/>
    </source>
</evidence>
<evidence type="ECO:0000256" key="2">
    <source>
        <dbReference type="ARBA" id="ARBA00022692"/>
    </source>
</evidence>
<feature type="transmembrane region" description="Helical" evidence="5">
    <location>
        <begin position="86"/>
        <end position="103"/>
    </location>
</feature>
<feature type="transmembrane region" description="Helical" evidence="5">
    <location>
        <begin position="205"/>
        <end position="221"/>
    </location>
</feature>
<evidence type="ECO:0000256" key="4">
    <source>
        <dbReference type="ARBA" id="ARBA00023136"/>
    </source>
</evidence>
<dbReference type="GO" id="GO:0016020">
    <property type="term" value="C:membrane"/>
    <property type="evidence" value="ECO:0007669"/>
    <property type="project" value="UniProtKB-SubCell"/>
</dbReference>
<sequence>MSALARAARWRDAAPRLTVWPAAEAGLALIGLLLFSNALIAPLLADPARPDDAEALRLVWPPVYALTLFLMALSPGAVWRVTLRSWPLVLLALLTMISAAWSIDPEVSVRRGLAVVMTLAFGLWLAARYSWRDLIRLIALTFAILAVGSLIAGAVFPGFGVMQEVHPGAWRGLWWEKNTLGAMMAWGALAFLAAAACARGVTEQRLWFALVPLALLLVLLATSRTAFLATAIALGGPLAIALSRRDFSFAALTGFGVTVAAIGLLTVLMIGPAVLLEMLGRDATFTGRTDIWEALGRAIAERPWTGYGYGAFWGDERGPVFWVLQVTQWPVPTAHNAWLETALAIGIPGTVLALWVYLAGLWRAGRGFRTGLETYWTLPFLAAWGVISLSESNLLQQNGFVWLLLTATLAKLAADKR</sequence>
<dbReference type="InterPro" id="IPR007016">
    <property type="entry name" value="O-antigen_ligase-rel_domated"/>
</dbReference>
<keyword evidence="3 5" id="KW-1133">Transmembrane helix</keyword>
<feature type="transmembrane region" description="Helical" evidence="5">
    <location>
        <begin position="227"/>
        <end position="243"/>
    </location>
</feature>
<evidence type="ECO:0000256" key="3">
    <source>
        <dbReference type="ARBA" id="ARBA00022989"/>
    </source>
</evidence>
<dbReference type="Proteomes" id="UP000325122">
    <property type="component" value="Unassembled WGS sequence"/>
</dbReference>
<gene>
    <name evidence="7" type="ORF">F1654_01480</name>
</gene>
<evidence type="ECO:0000256" key="1">
    <source>
        <dbReference type="ARBA" id="ARBA00004141"/>
    </source>
</evidence>
<comment type="subcellular location">
    <subcellularLocation>
        <location evidence="1">Membrane</location>
        <topology evidence="1">Multi-pass membrane protein</topology>
    </subcellularLocation>
</comment>
<feature type="transmembrane region" description="Helical" evidence="5">
    <location>
        <begin position="61"/>
        <end position="79"/>
    </location>
</feature>
<feature type="transmembrane region" description="Helical" evidence="5">
    <location>
        <begin position="337"/>
        <end position="360"/>
    </location>
</feature>
<dbReference type="PANTHER" id="PTHR37422:SF21">
    <property type="entry name" value="EXOQ-LIKE PROTEIN"/>
    <property type="match status" value="1"/>
</dbReference>
<keyword evidence="2 5" id="KW-0812">Transmembrane</keyword>
<name>A0A5M6ZQZ3_9PROT</name>
<comment type="caution">
    <text evidence="7">The sequence shown here is derived from an EMBL/GenBank/DDBJ whole genome shotgun (WGS) entry which is preliminary data.</text>
</comment>
<organism evidence="7 8">
    <name type="scientific">Alkalicaulis satelles</name>
    <dbReference type="NCBI Taxonomy" id="2609175"/>
    <lineage>
        <taxon>Bacteria</taxon>
        <taxon>Pseudomonadati</taxon>
        <taxon>Pseudomonadota</taxon>
        <taxon>Alphaproteobacteria</taxon>
        <taxon>Maricaulales</taxon>
        <taxon>Maricaulaceae</taxon>
        <taxon>Alkalicaulis</taxon>
    </lineage>
</organism>
<proteinExistence type="predicted"/>
<feature type="transmembrane region" description="Helical" evidence="5">
    <location>
        <begin position="109"/>
        <end position="127"/>
    </location>
</feature>
<evidence type="ECO:0000259" key="6">
    <source>
        <dbReference type="Pfam" id="PF04932"/>
    </source>
</evidence>
<dbReference type="InterPro" id="IPR051533">
    <property type="entry name" value="WaaL-like"/>
</dbReference>
<dbReference type="RefSeq" id="WP_150021732.1">
    <property type="nucleotide sequence ID" value="NZ_VWOJ01000001.1"/>
</dbReference>
<protein>
    <submittedName>
        <fullName evidence="7">O-antigen ligase family protein</fullName>
    </submittedName>
</protein>
<accession>A0A5M6ZQZ3</accession>
<evidence type="ECO:0000313" key="7">
    <source>
        <dbReference type="EMBL" id="KAA5804701.1"/>
    </source>
</evidence>
<dbReference type="GO" id="GO:0016874">
    <property type="term" value="F:ligase activity"/>
    <property type="evidence" value="ECO:0007669"/>
    <property type="project" value="UniProtKB-KW"/>
</dbReference>
<evidence type="ECO:0000313" key="8">
    <source>
        <dbReference type="Proteomes" id="UP000325122"/>
    </source>
</evidence>
<dbReference type="Pfam" id="PF04932">
    <property type="entry name" value="Wzy_C"/>
    <property type="match status" value="1"/>
</dbReference>
<feature type="domain" description="O-antigen ligase-related" evidence="6">
    <location>
        <begin position="213"/>
        <end position="353"/>
    </location>
</feature>
<keyword evidence="4 5" id="KW-0472">Membrane</keyword>
<dbReference type="PANTHER" id="PTHR37422">
    <property type="entry name" value="TEICHURONIC ACID BIOSYNTHESIS PROTEIN TUAE"/>
    <property type="match status" value="1"/>
</dbReference>
<reference evidence="7 8" key="1">
    <citation type="submission" date="2019-09" db="EMBL/GenBank/DDBJ databases">
        <authorList>
            <person name="Kevbrin V."/>
            <person name="Grouzdev D.S."/>
        </authorList>
    </citation>
    <scope>NUCLEOTIDE SEQUENCE [LARGE SCALE GENOMIC DNA]</scope>
    <source>
        <strain evidence="7 8">G-192</strain>
    </source>
</reference>
<feature type="transmembrane region" description="Helical" evidence="5">
    <location>
        <begin position="134"/>
        <end position="159"/>
    </location>
</feature>